<gene>
    <name evidence="4" type="primary">LOC130500387</name>
</gene>
<dbReference type="GeneID" id="130500387"/>
<dbReference type="GO" id="GO:0000166">
    <property type="term" value="F:nucleotide binding"/>
    <property type="evidence" value="ECO:0007669"/>
    <property type="project" value="UniProtKB-KW"/>
</dbReference>
<reference evidence="4" key="2">
    <citation type="submission" date="2025-08" db="UniProtKB">
        <authorList>
            <consortium name="RefSeq"/>
        </authorList>
    </citation>
    <scope>IDENTIFICATION</scope>
    <source>
        <tissue evidence="4">Leaf</tissue>
    </source>
</reference>
<accession>A0A9W3CIN4</accession>
<reference evidence="3" key="1">
    <citation type="journal article" date="2019" name="Database">
        <title>The radish genome database (RadishGD): an integrated information resource for radish genomics.</title>
        <authorList>
            <person name="Yu H.J."/>
            <person name="Baek S."/>
            <person name="Lee Y.J."/>
            <person name="Cho A."/>
            <person name="Mun J.H."/>
        </authorList>
    </citation>
    <scope>NUCLEOTIDE SEQUENCE [LARGE SCALE GENOMIC DNA]</scope>
    <source>
        <strain evidence="3">cv. WK10039</strain>
    </source>
</reference>
<dbReference type="InterPro" id="IPR036265">
    <property type="entry name" value="HIT-like_sf"/>
</dbReference>
<dbReference type="GO" id="GO:0016787">
    <property type="term" value="F:hydrolase activity"/>
    <property type="evidence" value="ECO:0007669"/>
    <property type="project" value="UniProtKB-KW"/>
</dbReference>
<evidence type="ECO:0000313" key="3">
    <source>
        <dbReference type="Proteomes" id="UP000504610"/>
    </source>
</evidence>
<dbReference type="RefSeq" id="XP_056851372.1">
    <property type="nucleotide sequence ID" value="XM_056995392.1"/>
</dbReference>
<keyword evidence="2" id="KW-0378">Hydrolase</keyword>
<dbReference type="Gene3D" id="3.30.428.10">
    <property type="entry name" value="HIT-like"/>
    <property type="match status" value="1"/>
</dbReference>
<dbReference type="PANTHER" id="PTHR12486">
    <property type="entry name" value="APRATAXIN-RELATED"/>
    <property type="match status" value="1"/>
</dbReference>
<proteinExistence type="predicted"/>
<protein>
    <submittedName>
        <fullName evidence="4">Bifunctional adenosine 5'-phosphosulfate phosphorylase/adenylylsulfatase HINT4-like isoform X2</fullName>
    </submittedName>
</protein>
<dbReference type="Proteomes" id="UP000504610">
    <property type="component" value="Chromosome 2"/>
</dbReference>
<evidence type="ECO:0000256" key="2">
    <source>
        <dbReference type="ARBA" id="ARBA00022801"/>
    </source>
</evidence>
<name>A0A9W3CIN4_RAPSA</name>
<evidence type="ECO:0000256" key="1">
    <source>
        <dbReference type="ARBA" id="ARBA00022741"/>
    </source>
</evidence>
<sequence>MAGENQTCIYRQIVHDPSSTTRLLHTDEKFVEFQDIKPAARRFGFHQPPFNSVDHLHLHCFALPFMPRWKFVKYKSLGPFGGFIEAETLLEKIRPLPSKV</sequence>
<keyword evidence="1" id="KW-0547">Nucleotide-binding</keyword>
<evidence type="ECO:0000313" key="4">
    <source>
        <dbReference type="RefSeq" id="XP_056851372.1"/>
    </source>
</evidence>
<dbReference type="PANTHER" id="PTHR12486:SF5">
    <property type="entry name" value="ADENOSINE 5'-MONOPHOSPHORAMIDASE HINT3"/>
    <property type="match status" value="1"/>
</dbReference>
<keyword evidence="3" id="KW-1185">Reference proteome</keyword>
<dbReference type="SUPFAM" id="SSF54197">
    <property type="entry name" value="HIT-like"/>
    <property type="match status" value="1"/>
</dbReference>
<organism evidence="3 4">
    <name type="scientific">Raphanus sativus</name>
    <name type="common">Radish</name>
    <name type="synonym">Raphanus raphanistrum var. sativus</name>
    <dbReference type="NCBI Taxonomy" id="3726"/>
    <lineage>
        <taxon>Eukaryota</taxon>
        <taxon>Viridiplantae</taxon>
        <taxon>Streptophyta</taxon>
        <taxon>Embryophyta</taxon>
        <taxon>Tracheophyta</taxon>
        <taxon>Spermatophyta</taxon>
        <taxon>Magnoliopsida</taxon>
        <taxon>eudicotyledons</taxon>
        <taxon>Gunneridae</taxon>
        <taxon>Pentapetalae</taxon>
        <taxon>rosids</taxon>
        <taxon>malvids</taxon>
        <taxon>Brassicales</taxon>
        <taxon>Brassicaceae</taxon>
        <taxon>Brassiceae</taxon>
        <taxon>Raphanus</taxon>
    </lineage>
</organism>
<dbReference type="AlphaFoldDB" id="A0A9W3CIN4"/>